<protein>
    <submittedName>
        <fullName evidence="1">Uncharacterized protein</fullName>
    </submittedName>
</protein>
<organism evidence="1 2">
    <name type="scientific">Cordyceps javanica</name>
    <dbReference type="NCBI Taxonomy" id="43265"/>
    <lineage>
        <taxon>Eukaryota</taxon>
        <taxon>Fungi</taxon>
        <taxon>Dikarya</taxon>
        <taxon>Ascomycota</taxon>
        <taxon>Pezizomycotina</taxon>
        <taxon>Sordariomycetes</taxon>
        <taxon>Hypocreomycetidae</taxon>
        <taxon>Hypocreales</taxon>
        <taxon>Cordycipitaceae</taxon>
        <taxon>Cordyceps</taxon>
    </lineage>
</organism>
<keyword evidence="2" id="KW-1185">Reference proteome</keyword>
<sequence length="94" mass="10223">MSSGSCLMSLSVVAPTHPHMQQKTADGLPETEQLLISSLPMMIFIFSTGQDTHLAQWLSPPLLHSLSPYSLCAAHRLHSLYTCISVQLPILAPP</sequence>
<evidence type="ECO:0000313" key="1">
    <source>
        <dbReference type="EMBL" id="TQV95000.1"/>
    </source>
</evidence>
<dbReference type="EMBL" id="SPUK01000008">
    <property type="protein sequence ID" value="TQV95000.1"/>
    <property type="molecule type" value="Genomic_DNA"/>
</dbReference>
<proteinExistence type="predicted"/>
<comment type="caution">
    <text evidence="1">The sequence shown here is derived from an EMBL/GenBank/DDBJ whole genome shotgun (WGS) entry which is preliminary data.</text>
</comment>
<reference evidence="1 2" key="1">
    <citation type="journal article" date="2019" name="Appl. Microbiol. Biotechnol.">
        <title>Genome sequence of Isaria javanica and comparative genome analysis insights into family S53 peptidase evolution in fungal entomopathogens.</title>
        <authorList>
            <person name="Lin R."/>
            <person name="Zhang X."/>
            <person name="Xin B."/>
            <person name="Zou M."/>
            <person name="Gao Y."/>
            <person name="Qin F."/>
            <person name="Hu Q."/>
            <person name="Xie B."/>
            <person name="Cheng X."/>
        </authorList>
    </citation>
    <scope>NUCLEOTIDE SEQUENCE [LARGE SCALE GENOMIC DNA]</scope>
    <source>
        <strain evidence="1 2">IJ1G</strain>
    </source>
</reference>
<dbReference type="AlphaFoldDB" id="A0A545VVP5"/>
<name>A0A545VVP5_9HYPO</name>
<gene>
    <name evidence="1" type="ORF">IF1G_05987</name>
</gene>
<accession>A0A545VVP5</accession>
<evidence type="ECO:0000313" key="2">
    <source>
        <dbReference type="Proteomes" id="UP000315783"/>
    </source>
</evidence>
<dbReference type="Proteomes" id="UP000315783">
    <property type="component" value="Unassembled WGS sequence"/>
</dbReference>